<name>A0AAD6TD05_9AGAR</name>
<evidence type="ECO:0000256" key="1">
    <source>
        <dbReference type="SAM" id="Phobius"/>
    </source>
</evidence>
<gene>
    <name evidence="2" type="ORF">C8F04DRAFT_1389984</name>
</gene>
<evidence type="ECO:0000313" key="2">
    <source>
        <dbReference type="EMBL" id="KAJ7043136.1"/>
    </source>
</evidence>
<reference evidence="2" key="1">
    <citation type="submission" date="2023-03" db="EMBL/GenBank/DDBJ databases">
        <title>Massive genome expansion in bonnet fungi (Mycena s.s.) driven by repeated elements and novel gene families across ecological guilds.</title>
        <authorList>
            <consortium name="Lawrence Berkeley National Laboratory"/>
            <person name="Harder C.B."/>
            <person name="Miyauchi S."/>
            <person name="Viragh M."/>
            <person name="Kuo A."/>
            <person name="Thoen E."/>
            <person name="Andreopoulos B."/>
            <person name="Lu D."/>
            <person name="Skrede I."/>
            <person name="Drula E."/>
            <person name="Henrissat B."/>
            <person name="Morin E."/>
            <person name="Kohler A."/>
            <person name="Barry K."/>
            <person name="LaButti K."/>
            <person name="Morin E."/>
            <person name="Salamov A."/>
            <person name="Lipzen A."/>
            <person name="Mereny Z."/>
            <person name="Hegedus B."/>
            <person name="Baldrian P."/>
            <person name="Stursova M."/>
            <person name="Weitz H."/>
            <person name="Taylor A."/>
            <person name="Grigoriev I.V."/>
            <person name="Nagy L.G."/>
            <person name="Martin F."/>
            <person name="Kauserud H."/>
        </authorList>
    </citation>
    <scope>NUCLEOTIDE SEQUENCE</scope>
    <source>
        <strain evidence="2">CBHHK200</strain>
    </source>
</reference>
<organism evidence="2 3">
    <name type="scientific">Mycena alexandri</name>
    <dbReference type="NCBI Taxonomy" id="1745969"/>
    <lineage>
        <taxon>Eukaryota</taxon>
        <taxon>Fungi</taxon>
        <taxon>Dikarya</taxon>
        <taxon>Basidiomycota</taxon>
        <taxon>Agaricomycotina</taxon>
        <taxon>Agaricomycetes</taxon>
        <taxon>Agaricomycetidae</taxon>
        <taxon>Agaricales</taxon>
        <taxon>Marasmiineae</taxon>
        <taxon>Mycenaceae</taxon>
        <taxon>Mycena</taxon>
    </lineage>
</organism>
<dbReference type="Proteomes" id="UP001218188">
    <property type="component" value="Unassembled WGS sequence"/>
</dbReference>
<dbReference type="SUPFAM" id="SSF51182">
    <property type="entry name" value="RmlC-like cupins"/>
    <property type="match status" value="1"/>
</dbReference>
<dbReference type="AlphaFoldDB" id="A0AAD6TD05"/>
<proteinExistence type="predicted"/>
<keyword evidence="1" id="KW-1133">Transmembrane helix</keyword>
<feature type="transmembrane region" description="Helical" evidence="1">
    <location>
        <begin position="97"/>
        <end position="121"/>
    </location>
</feature>
<dbReference type="InterPro" id="IPR014710">
    <property type="entry name" value="RmlC-like_jellyroll"/>
</dbReference>
<dbReference type="InterPro" id="IPR011051">
    <property type="entry name" value="RmlC_Cupin_sf"/>
</dbReference>
<keyword evidence="1" id="KW-0472">Membrane</keyword>
<dbReference type="Gene3D" id="2.60.120.10">
    <property type="entry name" value="Jelly Rolls"/>
    <property type="match status" value="1"/>
</dbReference>
<accession>A0AAD6TD05</accession>
<evidence type="ECO:0000313" key="3">
    <source>
        <dbReference type="Proteomes" id="UP001218188"/>
    </source>
</evidence>
<protein>
    <submittedName>
        <fullName evidence="2">Uncharacterized protein</fullName>
    </submittedName>
</protein>
<comment type="caution">
    <text evidence="2">The sequence shown here is derived from an EMBL/GenBank/DDBJ whole genome shotgun (WGS) entry which is preliminary data.</text>
</comment>
<dbReference type="EMBL" id="JARJCM010000010">
    <property type="protein sequence ID" value="KAJ7043136.1"/>
    <property type="molecule type" value="Genomic_DNA"/>
</dbReference>
<feature type="transmembrane region" description="Helical" evidence="1">
    <location>
        <begin position="133"/>
        <end position="152"/>
    </location>
</feature>
<sequence>MDATGEERVHVLAHWHRYQDEEHIVLKGRIKLTQDGVTRDITPADGGVITSAGVVHSFEGFLGEELSMDEIARPSREGLSMEEIAERSIETNEQKILFFRNLCAPGVVESLLASMQVFYYGDAYPALPFKNRWFEWLLVVIVGGWIAPWFGYQLPAKGLQMDPKRFPPSKRD</sequence>
<keyword evidence="3" id="KW-1185">Reference proteome</keyword>
<keyword evidence="1" id="KW-0812">Transmembrane</keyword>